<dbReference type="Gene3D" id="2.40.160.10">
    <property type="entry name" value="Porin"/>
    <property type="match status" value="1"/>
</dbReference>
<feature type="chain" id="PRO_5038716003" evidence="1">
    <location>
        <begin position="31"/>
        <end position="402"/>
    </location>
</feature>
<name>A0A9E4K275_9GAMM</name>
<dbReference type="EMBL" id="JAEPDI010000002">
    <property type="protein sequence ID" value="MCG7938256.1"/>
    <property type="molecule type" value="Genomic_DNA"/>
</dbReference>
<protein>
    <submittedName>
        <fullName evidence="2">Uncharacterized protein</fullName>
    </submittedName>
</protein>
<evidence type="ECO:0000313" key="3">
    <source>
        <dbReference type="Proteomes" id="UP000886687"/>
    </source>
</evidence>
<comment type="caution">
    <text evidence="2">The sequence shown here is derived from an EMBL/GenBank/DDBJ whole genome shotgun (WGS) entry which is preliminary data.</text>
</comment>
<sequence length="402" mass="45393">MSVYGSSPLNKCWAMRLLALLLLSVNGLSASQLDQLDGALQVHGFLTQAYVKTTENSFFGDSQDGSWDFRELGINSSYRFTPSTMASVQLLSRRAGEMYDGSLDLDYAQLDSTIYTADANRVGIIVGRYKNPFGLYNDTRDVAATRPGIFMPQAIYWDRVRNMVLSNDGAQLFGDMQVDEHRFSIRLIGGKTPIDENVEKSYLNPLVDPEMEQDGLTLGGRLLYEWDGGRFNLAYSSAQLTLDAETSMLPDGEIEIDYRVLSAQYNSGSWSLTLEYMQEPLNYSGFGGVMDAGDTTLDGYYLQGTYRLWDDLELFARYEESHYDKEDKRGKKTAQRLGLEAHNFYSRVSTLGLLWEVTEGLIVRSEFSQVDGTIFLSNLENPPPNERSRNWNLFSLLVSYSF</sequence>
<accession>A0A9E4K275</accession>
<keyword evidence="1" id="KW-0732">Signal</keyword>
<dbReference type="SUPFAM" id="SSF56935">
    <property type="entry name" value="Porins"/>
    <property type="match status" value="1"/>
</dbReference>
<feature type="signal peptide" evidence="1">
    <location>
        <begin position="1"/>
        <end position="30"/>
    </location>
</feature>
<evidence type="ECO:0000313" key="2">
    <source>
        <dbReference type="EMBL" id="MCG7938256.1"/>
    </source>
</evidence>
<dbReference type="Proteomes" id="UP000886687">
    <property type="component" value="Unassembled WGS sequence"/>
</dbReference>
<proteinExistence type="predicted"/>
<organism evidence="2 3">
    <name type="scientific">Candidatus Thiodiazotropha lotti</name>
    <dbReference type="NCBI Taxonomy" id="2792787"/>
    <lineage>
        <taxon>Bacteria</taxon>
        <taxon>Pseudomonadati</taxon>
        <taxon>Pseudomonadota</taxon>
        <taxon>Gammaproteobacteria</taxon>
        <taxon>Chromatiales</taxon>
        <taxon>Sedimenticolaceae</taxon>
        <taxon>Candidatus Thiodiazotropha</taxon>
    </lineage>
</organism>
<reference evidence="2" key="1">
    <citation type="journal article" date="2021" name="Proc. Natl. Acad. Sci. U.S.A.">
        <title>Global biogeography of chemosynthetic symbionts reveals both localized and globally distributed symbiont groups. .</title>
        <authorList>
            <person name="Osvatic J.T."/>
            <person name="Wilkins L.G.E."/>
            <person name="Leibrecht L."/>
            <person name="Leray M."/>
            <person name="Zauner S."/>
            <person name="Polzin J."/>
            <person name="Camacho Y."/>
            <person name="Gros O."/>
            <person name="van Gils J.A."/>
            <person name="Eisen J.A."/>
            <person name="Petersen J.M."/>
            <person name="Yuen B."/>
        </authorList>
    </citation>
    <scope>NUCLEOTIDE SEQUENCE</scope>
    <source>
        <strain evidence="2">MAGL173</strain>
    </source>
</reference>
<evidence type="ECO:0000256" key="1">
    <source>
        <dbReference type="SAM" id="SignalP"/>
    </source>
</evidence>
<gene>
    <name evidence="2" type="ORF">JAZ04_05270</name>
</gene>
<dbReference type="InterPro" id="IPR023614">
    <property type="entry name" value="Porin_dom_sf"/>
</dbReference>
<dbReference type="AlphaFoldDB" id="A0A9E4K275"/>